<reference evidence="2" key="1">
    <citation type="journal article" date="2010" name="Nat. Biotechnol.">
        <title>Draft genome sequence of the oilseed species Ricinus communis.</title>
        <authorList>
            <person name="Chan A.P."/>
            <person name="Crabtree J."/>
            <person name="Zhao Q."/>
            <person name="Lorenzi H."/>
            <person name="Orvis J."/>
            <person name="Puiu D."/>
            <person name="Melake-Berhan A."/>
            <person name="Jones K.M."/>
            <person name="Redman J."/>
            <person name="Chen G."/>
            <person name="Cahoon E.B."/>
            <person name="Gedil M."/>
            <person name="Stanke M."/>
            <person name="Haas B.J."/>
            <person name="Wortman J.R."/>
            <person name="Fraser-Liggett C.M."/>
            <person name="Ravel J."/>
            <person name="Rabinowicz P.D."/>
        </authorList>
    </citation>
    <scope>NUCLEOTIDE SEQUENCE [LARGE SCALE GENOMIC DNA]</scope>
    <source>
        <strain evidence="2">cv. Hale</strain>
    </source>
</reference>
<evidence type="ECO:0000313" key="1">
    <source>
        <dbReference type="EMBL" id="EEF28174.1"/>
    </source>
</evidence>
<accession>B9T7J1</accession>
<sequence length="198" mass="22996">MVIDPLRVGKQCQEYYWGDPRVPSSLDFRIRYYWGTSYNVAKVSDFASPNISWNDNLSQALFPEHIQEAILKIPLGSLSMQDRPIWHYDHKEILTTKSNSSLSPKLKAFVWRMLRNCLATRVNLFIRKLLDSETSEHLFFFYNHARATWLASKCGIRTIMKEVVEAFVYKQEMDMKSLSSLALSDPFLLSGSLLTNFN</sequence>
<keyword evidence="2" id="KW-1185">Reference proteome</keyword>
<dbReference type="Proteomes" id="UP000008311">
    <property type="component" value="Unassembled WGS sequence"/>
</dbReference>
<gene>
    <name evidence="1" type="ORF">RCOM_0875780</name>
</gene>
<protein>
    <recommendedName>
        <fullName evidence="3">Reverse transcriptase zinc-binding domain-containing protein</fullName>
    </recommendedName>
</protein>
<organism evidence="1 2">
    <name type="scientific">Ricinus communis</name>
    <name type="common">Castor bean</name>
    <dbReference type="NCBI Taxonomy" id="3988"/>
    <lineage>
        <taxon>Eukaryota</taxon>
        <taxon>Viridiplantae</taxon>
        <taxon>Streptophyta</taxon>
        <taxon>Embryophyta</taxon>
        <taxon>Tracheophyta</taxon>
        <taxon>Spermatophyta</taxon>
        <taxon>Magnoliopsida</taxon>
        <taxon>eudicotyledons</taxon>
        <taxon>Gunneridae</taxon>
        <taxon>Pentapetalae</taxon>
        <taxon>rosids</taxon>
        <taxon>fabids</taxon>
        <taxon>Malpighiales</taxon>
        <taxon>Euphorbiaceae</taxon>
        <taxon>Acalyphoideae</taxon>
        <taxon>Acalypheae</taxon>
        <taxon>Ricinus</taxon>
    </lineage>
</organism>
<evidence type="ECO:0008006" key="3">
    <source>
        <dbReference type="Google" id="ProtNLM"/>
    </source>
</evidence>
<dbReference type="AlphaFoldDB" id="B9T7J1"/>
<proteinExistence type="predicted"/>
<dbReference type="InParanoid" id="B9T7J1"/>
<name>B9T7J1_RICCO</name>
<dbReference type="EMBL" id="EQ974755">
    <property type="protein sequence ID" value="EEF28174.1"/>
    <property type="molecule type" value="Genomic_DNA"/>
</dbReference>
<evidence type="ECO:0000313" key="2">
    <source>
        <dbReference type="Proteomes" id="UP000008311"/>
    </source>
</evidence>